<evidence type="ECO:0000313" key="2">
    <source>
        <dbReference type="EMBL" id="KOS13590.1"/>
    </source>
</evidence>
<dbReference type="GeneID" id="28728406"/>
<feature type="domain" description="Origin recognition complex subunit 5 C-terminal" evidence="1">
    <location>
        <begin position="301"/>
        <end position="476"/>
    </location>
</feature>
<accession>A0A0M8MTP3</accession>
<gene>
    <name evidence="2" type="ORF">Malapachy_2036</name>
</gene>
<dbReference type="STRING" id="77020.A0A0M8MTP3"/>
<proteinExistence type="predicted"/>
<dbReference type="GO" id="GO:0003688">
    <property type="term" value="F:DNA replication origin binding"/>
    <property type="evidence" value="ECO:0007669"/>
    <property type="project" value="TreeGrafter"/>
</dbReference>
<dbReference type="GO" id="GO:0005664">
    <property type="term" value="C:nuclear origin of replication recognition complex"/>
    <property type="evidence" value="ECO:0007669"/>
    <property type="project" value="TreeGrafter"/>
</dbReference>
<dbReference type="Proteomes" id="UP000037751">
    <property type="component" value="Unassembled WGS sequence"/>
</dbReference>
<protein>
    <submittedName>
        <fullName evidence="2">Origin recognition complex subunit 5-like protein</fullName>
    </submittedName>
</protein>
<dbReference type="OrthoDB" id="365981at2759"/>
<keyword evidence="3" id="KW-1185">Reference proteome</keyword>
<comment type="caution">
    <text evidence="2">The sequence shown here is derived from an EMBL/GenBank/DDBJ whole genome shotgun (WGS) entry which is preliminary data.</text>
</comment>
<sequence>MAFAADVPASVAWGQPAQTFLNILGEPTQPSPPSVLLYAPTSPRSASAWLRETLQQYVAQHAEVGIVHISPLLQCTPRLLYAHVLRELRDDGEACSDAGTFVQRLSVLASRLAKMVLVVHEAERTRDLWPEHVWEMWPILAEMTRQPGQVMVVYVSSLPWSFYRSISGRTISVTPLLLPWMGLGRNDMLELLASDASLALRDAPADVNMTLYQNVVSDEYEMRLLCASVWKALMAIVRKGAKPGLHDLMPHVSECCRDALARIVPRTVGPSAWVEHRTSPASLPSSHTPPLPPRTGYGATQAFLLIAAYIASYNPSKTDAKHFVRELGASRKRRRTKAQKAADAALLETEGKKEMWDRTKYWGPHSFSLERLLAIYQALLVDFKQDLNEDGLPASMERSVRTAHNKAEQHWEYVAGEFWSRSSTTLAELNELVRQQLIVRVSPANKLSAMQYRVNASFEYVRQVAHTVGFPLNVWLWDAYI</sequence>
<dbReference type="PANTHER" id="PTHR12705">
    <property type="entry name" value="ORIGIN RECOGNITION COMPLEX SUBUNIT 5"/>
    <property type="match status" value="1"/>
</dbReference>
<dbReference type="RefSeq" id="XP_017991222.1">
    <property type="nucleotide sequence ID" value="XM_018136531.1"/>
</dbReference>
<dbReference type="GO" id="GO:0006270">
    <property type="term" value="P:DNA replication initiation"/>
    <property type="evidence" value="ECO:0007669"/>
    <property type="project" value="TreeGrafter"/>
</dbReference>
<reference evidence="2 3" key="1">
    <citation type="submission" date="2015-07" db="EMBL/GenBank/DDBJ databases">
        <title>Draft Genome Sequence of Malassezia furfur CBS1878 and Malassezia pachydermatis CBS1879.</title>
        <authorList>
            <person name="Triana S."/>
            <person name="Ohm R."/>
            <person name="Gonzalez A."/>
            <person name="DeCock H."/>
            <person name="Restrepo S."/>
            <person name="Celis A."/>
        </authorList>
    </citation>
    <scope>NUCLEOTIDE SEQUENCE [LARGE SCALE GENOMIC DNA]</scope>
    <source>
        <strain evidence="2 3">CBS 1879</strain>
    </source>
</reference>
<dbReference type="InterPro" id="IPR020796">
    <property type="entry name" value="ORC5"/>
</dbReference>
<dbReference type="EMBL" id="LGAV01000005">
    <property type="protein sequence ID" value="KOS13590.1"/>
    <property type="molecule type" value="Genomic_DNA"/>
</dbReference>
<dbReference type="InterPro" id="IPR047088">
    <property type="entry name" value="ORC5_C"/>
</dbReference>
<organism evidence="2 3">
    <name type="scientific">Malassezia pachydermatis</name>
    <dbReference type="NCBI Taxonomy" id="77020"/>
    <lineage>
        <taxon>Eukaryota</taxon>
        <taxon>Fungi</taxon>
        <taxon>Dikarya</taxon>
        <taxon>Basidiomycota</taxon>
        <taxon>Ustilaginomycotina</taxon>
        <taxon>Malasseziomycetes</taxon>
        <taxon>Malasseziales</taxon>
        <taxon>Malasseziaceae</taxon>
        <taxon>Malassezia</taxon>
    </lineage>
</organism>
<dbReference type="Pfam" id="PF14630">
    <property type="entry name" value="ORC5_C"/>
    <property type="match status" value="1"/>
</dbReference>
<evidence type="ECO:0000259" key="1">
    <source>
        <dbReference type="Pfam" id="PF14630"/>
    </source>
</evidence>
<dbReference type="AlphaFoldDB" id="A0A0M8MTP3"/>
<evidence type="ECO:0000313" key="3">
    <source>
        <dbReference type="Proteomes" id="UP000037751"/>
    </source>
</evidence>
<name>A0A0M8MTP3_9BASI</name>
<dbReference type="VEuPathDB" id="FungiDB:Malapachy_2036"/>
<dbReference type="PANTHER" id="PTHR12705:SF0">
    <property type="entry name" value="ORIGIN RECOGNITION COMPLEX SUBUNIT 5"/>
    <property type="match status" value="1"/>
</dbReference>